<evidence type="ECO:0000313" key="1">
    <source>
        <dbReference type="EMBL" id="NMH98898.1"/>
    </source>
</evidence>
<accession>A0ABX1SEJ2</accession>
<protein>
    <submittedName>
        <fullName evidence="1">Uncharacterized protein</fullName>
    </submittedName>
</protein>
<reference evidence="1 2" key="1">
    <citation type="submission" date="2020-04" db="EMBL/GenBank/DDBJ databases">
        <authorList>
            <person name="Klaysubun C."/>
            <person name="Duangmal K."/>
            <person name="Lipun K."/>
        </authorList>
    </citation>
    <scope>NUCLEOTIDE SEQUENCE [LARGE SCALE GENOMIC DNA]</scope>
    <source>
        <strain evidence="1 2">K10HN5</strain>
    </source>
</reference>
<dbReference type="RefSeq" id="WP_169382335.1">
    <property type="nucleotide sequence ID" value="NZ_JAAXLA010000028.1"/>
</dbReference>
<evidence type="ECO:0000313" key="2">
    <source>
        <dbReference type="Proteomes" id="UP000820669"/>
    </source>
</evidence>
<gene>
    <name evidence="1" type="ORF">HF526_16515</name>
</gene>
<comment type="caution">
    <text evidence="1">The sequence shown here is derived from an EMBL/GenBank/DDBJ whole genome shotgun (WGS) entry which is preliminary data.</text>
</comment>
<name>A0ABX1SEJ2_9PSEU</name>
<proteinExistence type="predicted"/>
<dbReference type="EMBL" id="JAAXLA010000028">
    <property type="protein sequence ID" value="NMH98898.1"/>
    <property type="molecule type" value="Genomic_DNA"/>
</dbReference>
<sequence length="80" mass="8703">MSRIRARMEVLRVLLESDTPYTSDDVTALAAVNRVLDQVAAAEGRYDVESVTTTLQVVFRELAVIEALIILEPAVGGARS</sequence>
<organism evidence="1 2">
    <name type="scientific">Pseudonocardia acidicola</name>
    <dbReference type="NCBI Taxonomy" id="2724939"/>
    <lineage>
        <taxon>Bacteria</taxon>
        <taxon>Bacillati</taxon>
        <taxon>Actinomycetota</taxon>
        <taxon>Actinomycetes</taxon>
        <taxon>Pseudonocardiales</taxon>
        <taxon>Pseudonocardiaceae</taxon>
        <taxon>Pseudonocardia</taxon>
    </lineage>
</organism>
<dbReference type="Proteomes" id="UP000820669">
    <property type="component" value="Unassembled WGS sequence"/>
</dbReference>
<keyword evidence="2" id="KW-1185">Reference proteome</keyword>